<accession>A0A8D8BF38</accession>
<dbReference type="EMBL" id="HBUE01071517">
    <property type="protein sequence ID" value="CAG6472836.1"/>
    <property type="molecule type" value="Transcribed_RNA"/>
</dbReference>
<dbReference type="AlphaFoldDB" id="A0A8D8BF38"/>
<dbReference type="EMBL" id="HBUE01071520">
    <property type="protein sequence ID" value="CAG6472841.1"/>
    <property type="molecule type" value="Transcribed_RNA"/>
</dbReference>
<evidence type="ECO:0000313" key="2">
    <source>
        <dbReference type="EMBL" id="CAG6472834.1"/>
    </source>
</evidence>
<protein>
    <submittedName>
        <fullName evidence="2">(northern house mosquito) hypothetical protein</fullName>
    </submittedName>
</protein>
<dbReference type="EMBL" id="HBUE01071524">
    <property type="protein sequence ID" value="CAG6472845.1"/>
    <property type="molecule type" value="Transcribed_RNA"/>
</dbReference>
<feature type="region of interest" description="Disordered" evidence="1">
    <location>
        <begin position="147"/>
        <end position="167"/>
    </location>
</feature>
<organism evidence="2">
    <name type="scientific">Culex pipiens</name>
    <name type="common">House mosquito</name>
    <dbReference type="NCBI Taxonomy" id="7175"/>
    <lineage>
        <taxon>Eukaryota</taxon>
        <taxon>Metazoa</taxon>
        <taxon>Ecdysozoa</taxon>
        <taxon>Arthropoda</taxon>
        <taxon>Hexapoda</taxon>
        <taxon>Insecta</taxon>
        <taxon>Pterygota</taxon>
        <taxon>Neoptera</taxon>
        <taxon>Endopterygota</taxon>
        <taxon>Diptera</taxon>
        <taxon>Nematocera</taxon>
        <taxon>Culicoidea</taxon>
        <taxon>Culicidae</taxon>
        <taxon>Culicinae</taxon>
        <taxon>Culicini</taxon>
        <taxon>Culex</taxon>
        <taxon>Culex</taxon>
    </lineage>
</organism>
<reference evidence="2" key="1">
    <citation type="submission" date="2021-05" db="EMBL/GenBank/DDBJ databases">
        <authorList>
            <person name="Alioto T."/>
            <person name="Alioto T."/>
            <person name="Gomez Garrido J."/>
        </authorList>
    </citation>
    <scope>NUCLEOTIDE SEQUENCE</scope>
</reference>
<dbReference type="EMBL" id="HBUE01071516">
    <property type="protein sequence ID" value="CAG6472834.1"/>
    <property type="molecule type" value="Transcribed_RNA"/>
</dbReference>
<name>A0A8D8BF38_CULPI</name>
<dbReference type="EMBL" id="HBUE01071519">
    <property type="protein sequence ID" value="CAG6472839.1"/>
    <property type="molecule type" value="Transcribed_RNA"/>
</dbReference>
<evidence type="ECO:0000256" key="1">
    <source>
        <dbReference type="SAM" id="MobiDB-lite"/>
    </source>
</evidence>
<sequence length="167" mass="18679">MIVSLPRLTRLTVRITVLPAQAEQQTPAQEPDCPLRHPLVVPPLKLPFHPCPRPAAPVEEPCLSNNNNTIKSCPHWHSKSHNSANATRMATLPPMLALLPVKHSSRANRLHSHNLARTVSSRSLLRCSNNLSRHPRCSRRLVSVSCHSQKQNQLKPPPPPKIKTMLF</sequence>
<proteinExistence type="predicted"/>
<dbReference type="EMBL" id="HBUE01071525">
    <property type="protein sequence ID" value="CAG6472847.1"/>
    <property type="molecule type" value="Transcribed_RNA"/>
</dbReference>